<protein>
    <submittedName>
        <fullName evidence="2">Uncharacterized protein</fullName>
    </submittedName>
</protein>
<accession>A0A6A8AEL4</accession>
<dbReference type="EMBL" id="WIXI01000047">
    <property type="protein sequence ID" value="MQY48227.1"/>
    <property type="molecule type" value="Genomic_DNA"/>
</dbReference>
<keyword evidence="3" id="KW-1185">Reference proteome</keyword>
<evidence type="ECO:0000313" key="3">
    <source>
        <dbReference type="Proteomes" id="UP000435138"/>
    </source>
</evidence>
<feature type="compositionally biased region" description="Polar residues" evidence="1">
    <location>
        <begin position="122"/>
        <end position="132"/>
    </location>
</feature>
<gene>
    <name evidence="2" type="ORF">GAO09_19520</name>
</gene>
<dbReference type="AlphaFoldDB" id="A0A6A8AEL4"/>
<sequence length="141" mass="16089">MTRTHTIQADETLIAVVCSQTIKRSYVRESSFFGKSMTPAEILDELADDEIVAVRRLNVETWVSEDITEECARLWLYAREEKMGVELNDAPDFPAFVTGSRAWKLWKDDLEAEARQPVTRPYSTLNNRTQGTGRAYGEAVR</sequence>
<evidence type="ECO:0000313" key="2">
    <source>
        <dbReference type="EMBL" id="MQY48227.1"/>
    </source>
</evidence>
<organism evidence="2 3">
    <name type="scientific">Endobacterium cereale</name>
    <dbReference type="NCBI Taxonomy" id="2663029"/>
    <lineage>
        <taxon>Bacteria</taxon>
        <taxon>Pseudomonadati</taxon>
        <taxon>Pseudomonadota</taxon>
        <taxon>Alphaproteobacteria</taxon>
        <taxon>Hyphomicrobiales</taxon>
        <taxon>Rhizobiaceae</taxon>
        <taxon>Endobacterium</taxon>
    </lineage>
</organism>
<dbReference type="RefSeq" id="WP_153356236.1">
    <property type="nucleotide sequence ID" value="NZ_WIXI01000047.1"/>
</dbReference>
<reference evidence="2 3" key="1">
    <citation type="submission" date="2019-11" db="EMBL/GenBank/DDBJ databases">
        <title>Genome analysis of Rhizobacterium cereale a novel genus and species isolated from maize roots in North Spain.</title>
        <authorList>
            <person name="Menendez E."/>
            <person name="Flores-Felix J.D."/>
            <person name="Ramirez-Bahena M.-H."/>
            <person name="Igual J.M."/>
            <person name="Garcia-Fraile P."/>
            <person name="Peix A."/>
            <person name="Velazquez E."/>
        </authorList>
    </citation>
    <scope>NUCLEOTIDE SEQUENCE [LARGE SCALE GENOMIC DNA]</scope>
    <source>
        <strain evidence="2 3">RZME27</strain>
    </source>
</reference>
<proteinExistence type="predicted"/>
<evidence type="ECO:0000256" key="1">
    <source>
        <dbReference type="SAM" id="MobiDB-lite"/>
    </source>
</evidence>
<name>A0A6A8AEL4_9HYPH</name>
<dbReference type="Proteomes" id="UP000435138">
    <property type="component" value="Unassembled WGS sequence"/>
</dbReference>
<feature type="region of interest" description="Disordered" evidence="1">
    <location>
        <begin position="122"/>
        <end position="141"/>
    </location>
</feature>
<comment type="caution">
    <text evidence="2">The sequence shown here is derived from an EMBL/GenBank/DDBJ whole genome shotgun (WGS) entry which is preliminary data.</text>
</comment>